<evidence type="ECO:0000313" key="12">
    <source>
        <dbReference type="Proteomes" id="UP000663833"/>
    </source>
</evidence>
<dbReference type="InterPro" id="IPR000608">
    <property type="entry name" value="UBC"/>
</dbReference>
<evidence type="ECO:0000259" key="10">
    <source>
        <dbReference type="PROSITE" id="PS50157"/>
    </source>
</evidence>
<evidence type="ECO:0000313" key="11">
    <source>
        <dbReference type="EMBL" id="CAF3285535.1"/>
    </source>
</evidence>
<dbReference type="GO" id="GO:0010468">
    <property type="term" value="P:regulation of gene expression"/>
    <property type="evidence" value="ECO:0007669"/>
    <property type="project" value="TreeGrafter"/>
</dbReference>
<dbReference type="FunFam" id="3.10.110.10:FF:000086">
    <property type="entry name" value="Ubiquitin-conjugating enzyme E2 J1"/>
    <property type="match status" value="1"/>
</dbReference>
<dbReference type="FunFam" id="3.30.160.60:FF:001498">
    <property type="entry name" value="Zinc finger protein 404"/>
    <property type="match status" value="1"/>
</dbReference>
<dbReference type="InterPro" id="IPR016135">
    <property type="entry name" value="UBQ-conjugating_enzyme/RWD"/>
</dbReference>
<gene>
    <name evidence="11" type="ORF">LUA448_LOCUS6833</name>
</gene>
<dbReference type="Pfam" id="PF00096">
    <property type="entry name" value="zf-C2H2"/>
    <property type="match status" value="2"/>
</dbReference>
<keyword evidence="8" id="KW-0472">Membrane</keyword>
<protein>
    <recommendedName>
        <fullName evidence="13">Ubiquitin-conjugating enzyme E2 J1</fullName>
    </recommendedName>
</protein>
<evidence type="ECO:0008006" key="13">
    <source>
        <dbReference type="Google" id="ProtNLM"/>
    </source>
</evidence>
<dbReference type="SMART" id="SM00212">
    <property type="entry name" value="UBCc"/>
    <property type="match status" value="1"/>
</dbReference>
<dbReference type="Proteomes" id="UP000663833">
    <property type="component" value="Unassembled WGS sequence"/>
</dbReference>
<reference evidence="11" key="1">
    <citation type="submission" date="2021-02" db="EMBL/GenBank/DDBJ databases">
        <authorList>
            <person name="Nowell W R."/>
        </authorList>
    </citation>
    <scope>NUCLEOTIDE SEQUENCE</scope>
</reference>
<evidence type="ECO:0000256" key="4">
    <source>
        <dbReference type="ARBA" id="ARBA00022771"/>
    </source>
</evidence>
<dbReference type="Gene3D" id="3.10.110.10">
    <property type="entry name" value="Ubiquitin Conjugating Enzyme"/>
    <property type="match status" value="1"/>
</dbReference>
<dbReference type="PROSITE" id="PS50127">
    <property type="entry name" value="UBC_2"/>
    <property type="match status" value="1"/>
</dbReference>
<dbReference type="AlphaFoldDB" id="A0A817SDE6"/>
<evidence type="ECO:0000256" key="3">
    <source>
        <dbReference type="ARBA" id="ARBA00022737"/>
    </source>
</evidence>
<accession>A0A817SDE6</accession>
<feature type="domain" description="C2H2-type" evidence="10">
    <location>
        <begin position="130"/>
        <end position="153"/>
    </location>
</feature>
<dbReference type="SMART" id="SM00355">
    <property type="entry name" value="ZnF_C2H2"/>
    <property type="match status" value="4"/>
</dbReference>
<dbReference type="InterPro" id="IPR036236">
    <property type="entry name" value="Znf_C2H2_sf"/>
</dbReference>
<feature type="domain" description="UBC core" evidence="9">
    <location>
        <begin position="257"/>
        <end position="407"/>
    </location>
</feature>
<dbReference type="GO" id="GO:0008270">
    <property type="term" value="F:zinc ion binding"/>
    <property type="evidence" value="ECO:0007669"/>
    <property type="project" value="UniProtKB-KW"/>
</dbReference>
<dbReference type="Gene3D" id="3.30.160.60">
    <property type="entry name" value="Classic Zinc Finger"/>
    <property type="match status" value="3"/>
</dbReference>
<evidence type="ECO:0000256" key="6">
    <source>
        <dbReference type="ARBA" id="ARBA00023242"/>
    </source>
</evidence>
<keyword evidence="8" id="KW-1133">Transmembrane helix</keyword>
<feature type="domain" description="C2H2-type" evidence="10">
    <location>
        <begin position="101"/>
        <end position="129"/>
    </location>
</feature>
<evidence type="ECO:0000256" key="8">
    <source>
        <dbReference type="SAM" id="Phobius"/>
    </source>
</evidence>
<keyword evidence="4 7" id="KW-0863">Zinc-finger</keyword>
<feature type="transmembrane region" description="Helical" evidence="8">
    <location>
        <begin position="473"/>
        <end position="494"/>
    </location>
</feature>
<comment type="caution">
    <text evidence="11">The sequence shown here is derived from an EMBL/GenBank/DDBJ whole genome shotgun (WGS) entry which is preliminary data.</text>
</comment>
<dbReference type="Pfam" id="PF00179">
    <property type="entry name" value="UQ_con"/>
    <property type="match status" value="1"/>
</dbReference>
<dbReference type="SUPFAM" id="SSF54495">
    <property type="entry name" value="UBC-like"/>
    <property type="match status" value="1"/>
</dbReference>
<feature type="domain" description="C2H2-type" evidence="10">
    <location>
        <begin position="36"/>
        <end position="63"/>
    </location>
</feature>
<dbReference type="FunFam" id="3.30.160.60:FF:000016">
    <property type="entry name" value="zinc finger protein 37 homolog"/>
    <property type="match status" value="1"/>
</dbReference>
<evidence type="ECO:0000256" key="7">
    <source>
        <dbReference type="PROSITE-ProRule" id="PRU00042"/>
    </source>
</evidence>
<dbReference type="InterPro" id="IPR050331">
    <property type="entry name" value="Zinc_finger"/>
</dbReference>
<evidence type="ECO:0000256" key="1">
    <source>
        <dbReference type="ARBA" id="ARBA00004123"/>
    </source>
</evidence>
<dbReference type="CDD" id="cd23799">
    <property type="entry name" value="UBCc_UBE2J"/>
    <property type="match status" value="1"/>
</dbReference>
<evidence type="ECO:0000259" key="9">
    <source>
        <dbReference type="PROSITE" id="PS50127"/>
    </source>
</evidence>
<keyword evidence="6" id="KW-0539">Nucleus</keyword>
<dbReference type="PANTHER" id="PTHR16515">
    <property type="entry name" value="PR DOMAIN ZINC FINGER PROTEIN"/>
    <property type="match status" value="1"/>
</dbReference>
<feature type="domain" description="C2H2-type" evidence="10">
    <location>
        <begin position="64"/>
        <end position="92"/>
    </location>
</feature>
<name>A0A817SDE6_9BILA</name>
<dbReference type="GO" id="GO:0005634">
    <property type="term" value="C:nucleus"/>
    <property type="evidence" value="ECO:0007669"/>
    <property type="project" value="UniProtKB-SubCell"/>
</dbReference>
<sequence length="510" mass="58094">MPINEQIRTIFVKKSCLSQLSSSSLTCQSGDKQHSYSCSHCSKLFSSPSHLSRHILIHTGEKPCLCAECGQQFSQISSLERHQRTKHENEKKIHTLNNHLYQCKLCHEYFSLKHNLKMHEKKLHQIQTNFFCDTCSAYFTCNSSLQKHRNFRHRSLLKNQSENNKIQQSPISNDESMVTINNMSDNWTLTHINQHDTTANIFGGSTVSGSDSPTDEQPSFFSTEISTINNFFLIITVTLMSISFEKASTSSYNAQSSAVKRLMREAIELKDPNELFYCQPVENNLFEWHFTIRGPKSTEFEHGIYHGRILFPVEYPMKPPSIVLLTTSGRFKVNEKICLSISAHHAETWTPTWGVRTALLAIIGFMETPGEGAIGSLDYTPDERRALAERSQSYACPTCGVANSQLLLPLSEKSIDIQRQAKSLANQIHMKNYDTTSKNAPIVQSTLNPSESRSHAPPNQVLVLNQNSSHRDFFNTLIWFFCIIFLFLFLRRLFITFGSHRPFPSSSSDF</sequence>
<dbReference type="PROSITE" id="PS00028">
    <property type="entry name" value="ZINC_FINGER_C2H2_1"/>
    <property type="match status" value="4"/>
</dbReference>
<keyword evidence="8" id="KW-0812">Transmembrane</keyword>
<keyword evidence="2" id="KW-0479">Metal-binding</keyword>
<dbReference type="PROSITE" id="PS50157">
    <property type="entry name" value="ZINC_FINGER_C2H2_2"/>
    <property type="match status" value="4"/>
</dbReference>
<proteinExistence type="predicted"/>
<keyword evidence="3" id="KW-0677">Repeat</keyword>
<dbReference type="PANTHER" id="PTHR16515:SF49">
    <property type="entry name" value="GASTRULA ZINC FINGER PROTEIN XLCGF49.1-LIKE-RELATED"/>
    <property type="match status" value="1"/>
</dbReference>
<dbReference type="EMBL" id="CAJNYD010000669">
    <property type="protein sequence ID" value="CAF3285535.1"/>
    <property type="molecule type" value="Genomic_DNA"/>
</dbReference>
<dbReference type="InterPro" id="IPR013087">
    <property type="entry name" value="Znf_C2H2_type"/>
</dbReference>
<evidence type="ECO:0000256" key="2">
    <source>
        <dbReference type="ARBA" id="ARBA00022723"/>
    </source>
</evidence>
<dbReference type="SUPFAM" id="SSF57667">
    <property type="entry name" value="beta-beta-alpha zinc fingers"/>
    <property type="match status" value="2"/>
</dbReference>
<keyword evidence="5" id="KW-0862">Zinc</keyword>
<evidence type="ECO:0000256" key="5">
    <source>
        <dbReference type="ARBA" id="ARBA00022833"/>
    </source>
</evidence>
<organism evidence="11 12">
    <name type="scientific">Rotaria socialis</name>
    <dbReference type="NCBI Taxonomy" id="392032"/>
    <lineage>
        <taxon>Eukaryota</taxon>
        <taxon>Metazoa</taxon>
        <taxon>Spiralia</taxon>
        <taxon>Gnathifera</taxon>
        <taxon>Rotifera</taxon>
        <taxon>Eurotatoria</taxon>
        <taxon>Bdelloidea</taxon>
        <taxon>Philodinida</taxon>
        <taxon>Philodinidae</taxon>
        <taxon>Rotaria</taxon>
    </lineage>
</organism>
<comment type="subcellular location">
    <subcellularLocation>
        <location evidence="1">Nucleus</location>
    </subcellularLocation>
</comment>